<dbReference type="GO" id="GO:0000981">
    <property type="term" value="F:DNA-binding transcription factor activity, RNA polymerase II-specific"/>
    <property type="evidence" value="ECO:0007669"/>
    <property type="project" value="InterPro"/>
</dbReference>
<feature type="compositionally biased region" description="Polar residues" evidence="6">
    <location>
        <begin position="127"/>
        <end position="136"/>
    </location>
</feature>
<reference evidence="7" key="1">
    <citation type="submission" date="2021-08" db="EMBL/GenBank/DDBJ databases">
        <title>Global Aspergillus fumigatus from environmental and clinical sources.</title>
        <authorList>
            <person name="Barber A."/>
            <person name="Sae-Ong T."/>
        </authorList>
    </citation>
    <scope>NUCLEOTIDE SEQUENCE</scope>
    <source>
        <strain evidence="7">NRZ-2016-071</strain>
    </source>
</reference>
<feature type="compositionally biased region" description="Polar residues" evidence="6">
    <location>
        <begin position="226"/>
        <end position="248"/>
    </location>
</feature>
<evidence type="ECO:0000256" key="2">
    <source>
        <dbReference type="ARBA" id="ARBA00023015"/>
    </source>
</evidence>
<name>A0A229Y8R2_ASPFM</name>
<organism evidence="7 8">
    <name type="scientific">Aspergillus fumigatus</name>
    <name type="common">Neosartorya fumigata</name>
    <dbReference type="NCBI Taxonomy" id="746128"/>
    <lineage>
        <taxon>Eukaryota</taxon>
        <taxon>Fungi</taxon>
        <taxon>Dikarya</taxon>
        <taxon>Ascomycota</taxon>
        <taxon>Pezizomycotina</taxon>
        <taxon>Eurotiomycetes</taxon>
        <taxon>Eurotiomycetidae</taxon>
        <taxon>Eurotiales</taxon>
        <taxon>Aspergillaceae</taxon>
        <taxon>Aspergillus</taxon>
        <taxon>Aspergillus subgen. Fumigati</taxon>
    </lineage>
</organism>
<keyword evidence="4" id="KW-0804">Transcription</keyword>
<dbReference type="InterPro" id="IPR001138">
    <property type="entry name" value="Zn2Cys6_DnaBD"/>
</dbReference>
<dbReference type="SMART" id="SM00066">
    <property type="entry name" value="GAL4"/>
    <property type="match status" value="1"/>
</dbReference>
<dbReference type="AlphaFoldDB" id="A0A229Y8R2"/>
<dbReference type="PROSITE" id="PS00463">
    <property type="entry name" value="ZN2_CY6_FUNGAL_1"/>
    <property type="match status" value="1"/>
</dbReference>
<accession>A0A229Y8R2</accession>
<feature type="region of interest" description="Disordered" evidence="6">
    <location>
        <begin position="47"/>
        <end position="93"/>
    </location>
</feature>
<feature type="compositionally biased region" description="Low complexity" evidence="6">
    <location>
        <begin position="182"/>
        <end position="197"/>
    </location>
</feature>
<dbReference type="OMA" id="HWWLPND"/>
<keyword evidence="3" id="KW-0238">DNA-binding</keyword>
<gene>
    <name evidence="7" type="ORF">KXV57_006515</name>
</gene>
<evidence type="ECO:0000256" key="3">
    <source>
        <dbReference type="ARBA" id="ARBA00023125"/>
    </source>
</evidence>
<dbReference type="Pfam" id="PF11951">
    <property type="entry name" value="Fungal_trans_2"/>
    <property type="match status" value="1"/>
</dbReference>
<evidence type="ECO:0000256" key="4">
    <source>
        <dbReference type="ARBA" id="ARBA00023163"/>
    </source>
</evidence>
<dbReference type="PANTHER" id="PTHR37534:SF10">
    <property type="entry name" value="ZN(II)2CYS6 TRANSCRIPTION FACTOR (EUROFUNG)"/>
    <property type="match status" value="1"/>
</dbReference>
<keyword evidence="2" id="KW-0805">Transcription regulation</keyword>
<proteinExistence type="predicted"/>
<dbReference type="EMBL" id="JAIBSC010000048">
    <property type="protein sequence ID" value="KAH1904090.1"/>
    <property type="molecule type" value="Genomic_DNA"/>
</dbReference>
<dbReference type="SUPFAM" id="SSF57701">
    <property type="entry name" value="Zn2/Cys6 DNA-binding domain"/>
    <property type="match status" value="1"/>
</dbReference>
<evidence type="ECO:0000313" key="7">
    <source>
        <dbReference type="EMBL" id="KAH1904090.1"/>
    </source>
</evidence>
<comment type="subcellular location">
    <subcellularLocation>
        <location evidence="1">Nucleus</location>
    </subcellularLocation>
</comment>
<dbReference type="Proteomes" id="UP000813423">
    <property type="component" value="Unassembled WGS sequence"/>
</dbReference>
<dbReference type="InterPro" id="IPR036864">
    <property type="entry name" value="Zn2-C6_fun-type_DNA-bd_sf"/>
</dbReference>
<dbReference type="PANTHER" id="PTHR37534">
    <property type="entry name" value="TRANSCRIPTIONAL ACTIVATOR PROTEIN UGA3"/>
    <property type="match status" value="1"/>
</dbReference>
<dbReference type="Pfam" id="PF00172">
    <property type="entry name" value="Zn_clus"/>
    <property type="match status" value="1"/>
</dbReference>
<feature type="region of interest" description="Disordered" evidence="6">
    <location>
        <begin position="122"/>
        <end position="248"/>
    </location>
</feature>
<feature type="compositionally biased region" description="Acidic residues" evidence="6">
    <location>
        <begin position="171"/>
        <end position="181"/>
    </location>
</feature>
<dbReference type="InterPro" id="IPR021858">
    <property type="entry name" value="Fun_TF"/>
</dbReference>
<evidence type="ECO:0000256" key="1">
    <source>
        <dbReference type="ARBA" id="ARBA00004123"/>
    </source>
</evidence>
<protein>
    <submittedName>
        <fullName evidence="7">Uncharacterized protein</fullName>
    </submittedName>
</protein>
<dbReference type="GO" id="GO:0000976">
    <property type="term" value="F:transcription cis-regulatory region binding"/>
    <property type="evidence" value="ECO:0007669"/>
    <property type="project" value="TreeGrafter"/>
</dbReference>
<dbReference type="CDD" id="cd00067">
    <property type="entry name" value="GAL4"/>
    <property type="match status" value="1"/>
</dbReference>
<dbReference type="Gene3D" id="4.10.240.10">
    <property type="entry name" value="Zn(2)-C6 fungal-type DNA-binding domain"/>
    <property type="match status" value="1"/>
</dbReference>
<keyword evidence="5" id="KW-0539">Nucleus</keyword>
<evidence type="ECO:0000313" key="8">
    <source>
        <dbReference type="Proteomes" id="UP000813423"/>
    </source>
</evidence>
<dbReference type="GO" id="GO:0045944">
    <property type="term" value="P:positive regulation of transcription by RNA polymerase II"/>
    <property type="evidence" value="ECO:0007669"/>
    <property type="project" value="TreeGrafter"/>
</dbReference>
<sequence length="725" mass="82072">MARSFDTAQTPLSGYFPGNMHFQDPNQIPAYSIFGASQYPDSVAFWHNLPPQPPQPGIPAAATPYSSPPPKQHHQPPLLQPVSDQKKHKRTRSGCFTCRSRRIKCDEARPVCERCRKGNRECVYPSPTATGTSSKAASRLGAKARAQRPPSQGSDSSGHVGPDEFHALEPILDEEEVDEGSVDSATLLSSSTTSLAARVKPGPATKQSMQSLRKRGTKLTAPDATPPNTEGSSPSTEASSRFESMSARSASVGLSNQESLGADSFSHLPEDLRSYLTFHQEYMTYRHYFMRPSSDQFVHHNIIKFALQYEPLLYAIVGLSAYHHSIHSGTGKLYTFLRYYDKALKLLRKSLASGEPHSEATLITVLALTTFEEFIGDWVNLIDHHQAAHSLMRELLTPESVKYNELHANIFLWYARFDLVAGILAGNEAILGREWYIAREEHDAEQAANFPDDPEKQLALAGSINRRFGLEMASLYAKLSRGLIPIEEFICQNEQLDQLLEKMKSILEALADPEYKVISFPNQKPLTEDDFIDPYVPGCLHVGPLWEVNFAWIDYLSTKTMFKYQSLLSVRQSSMVELEHLALEQCRIMETIERWPDKENGYMFAFKHSIGMASMFLPRDHKHVMWARRKFALMEQNGYITPPKFRAGMAALWQLPEINHWWLPNEEGYIEIIREVRSMTEERTTHARDDFRENVRDMRTIFWKLSLDDTESEASPPSAVLEAAR</sequence>
<evidence type="ECO:0000256" key="5">
    <source>
        <dbReference type="ARBA" id="ARBA00023242"/>
    </source>
</evidence>
<dbReference type="PROSITE" id="PS50048">
    <property type="entry name" value="ZN2_CY6_FUNGAL_2"/>
    <property type="match status" value="1"/>
</dbReference>
<dbReference type="GO" id="GO:0005634">
    <property type="term" value="C:nucleus"/>
    <property type="evidence" value="ECO:0007669"/>
    <property type="project" value="UniProtKB-SubCell"/>
</dbReference>
<evidence type="ECO:0000256" key="6">
    <source>
        <dbReference type="SAM" id="MobiDB-lite"/>
    </source>
</evidence>
<dbReference type="GO" id="GO:0008270">
    <property type="term" value="F:zinc ion binding"/>
    <property type="evidence" value="ECO:0007669"/>
    <property type="project" value="InterPro"/>
</dbReference>
<comment type="caution">
    <text evidence="7">The sequence shown here is derived from an EMBL/GenBank/DDBJ whole genome shotgun (WGS) entry which is preliminary data.</text>
</comment>